<accession>A0ABN6P0Q1</accession>
<evidence type="ECO:0000313" key="2">
    <source>
        <dbReference type="EMBL" id="BDG71328.1"/>
    </source>
</evidence>
<keyword evidence="3" id="KW-1185">Reference proteome</keyword>
<feature type="domain" description="Putative adhesin Stv" evidence="1">
    <location>
        <begin position="52"/>
        <end position="198"/>
    </location>
</feature>
<name>A0ABN6P0Q1_9PROT</name>
<evidence type="ECO:0000259" key="1">
    <source>
        <dbReference type="Pfam" id="PF21527"/>
    </source>
</evidence>
<gene>
    <name evidence="2" type="ORF">Rmf_12570</name>
</gene>
<evidence type="ECO:0000313" key="3">
    <source>
        <dbReference type="Proteomes" id="UP000831327"/>
    </source>
</evidence>
<dbReference type="Pfam" id="PF21527">
    <property type="entry name" value="Stv"/>
    <property type="match status" value="1"/>
</dbReference>
<organism evidence="2 3">
    <name type="scientific">Roseomonas fluvialis</name>
    <dbReference type="NCBI Taxonomy" id="1750527"/>
    <lineage>
        <taxon>Bacteria</taxon>
        <taxon>Pseudomonadati</taxon>
        <taxon>Pseudomonadota</taxon>
        <taxon>Alphaproteobacteria</taxon>
        <taxon>Acetobacterales</taxon>
        <taxon>Roseomonadaceae</taxon>
        <taxon>Roseomonas</taxon>
    </lineage>
</organism>
<dbReference type="RefSeq" id="WP_244458607.1">
    <property type="nucleotide sequence ID" value="NZ_AP025637.1"/>
</dbReference>
<protein>
    <recommendedName>
        <fullName evidence="1">Putative adhesin Stv domain-containing protein</fullName>
    </recommendedName>
</protein>
<reference evidence="2 3" key="1">
    <citation type="journal article" date="2016" name="Microbes Environ.">
        <title>Phylogenetically diverse aerobic anoxygenic phototrophic bacteria isolated from epilithic biofilms in Tama river, Japan.</title>
        <authorList>
            <person name="Hirose S."/>
            <person name="Matsuura K."/>
            <person name="Haruta S."/>
        </authorList>
    </citation>
    <scope>NUCLEOTIDE SEQUENCE [LARGE SCALE GENOMIC DNA]</scope>
    <source>
        <strain evidence="2 3">S08</strain>
    </source>
</reference>
<dbReference type="Proteomes" id="UP000831327">
    <property type="component" value="Chromosome"/>
</dbReference>
<sequence length="217" mass="23552">MGSLSSVFRSWKRHVTSEVHRQPSMQWSNGGAPVLATTNFYIVGDLAGATACYITAHGGLSDGDYYFDNTAFRVPAGVTINFYQPHGYTLGFHTGALRNNAPIAHGGTDDQSYGAGADCPNYMLTKDQGMHAAGDMDTARRFDMTYAAMQEIVEEQDIVIVSVRNRWFHAGVTLKSAVSEVTSAAPGITTFNCLFCRVTDDSGDDRWNAVGGMWDQG</sequence>
<proteinExistence type="predicted"/>
<dbReference type="EMBL" id="AP025637">
    <property type="protein sequence ID" value="BDG71328.1"/>
    <property type="molecule type" value="Genomic_DNA"/>
</dbReference>
<dbReference type="InterPro" id="IPR049002">
    <property type="entry name" value="Stv"/>
</dbReference>